<dbReference type="EMBL" id="BSDY01000003">
    <property type="protein sequence ID" value="GLI55275.1"/>
    <property type="molecule type" value="Genomic_DNA"/>
</dbReference>
<feature type="domain" description="EamA" evidence="2">
    <location>
        <begin position="7"/>
        <end position="142"/>
    </location>
</feature>
<feature type="transmembrane region" description="Helical" evidence="1">
    <location>
        <begin position="70"/>
        <end position="89"/>
    </location>
</feature>
<feature type="transmembrane region" description="Helical" evidence="1">
    <location>
        <begin position="127"/>
        <end position="147"/>
    </location>
</feature>
<feature type="transmembrane region" description="Helical" evidence="1">
    <location>
        <begin position="153"/>
        <end position="173"/>
    </location>
</feature>
<reference evidence="3" key="1">
    <citation type="submission" date="2022-12" db="EMBL/GenBank/DDBJ databases">
        <title>Reference genome sequencing for broad-spectrum identification of bacterial and archaeal isolates by mass spectrometry.</title>
        <authorList>
            <person name="Sekiguchi Y."/>
            <person name="Tourlousse D.M."/>
        </authorList>
    </citation>
    <scope>NUCLEOTIDE SEQUENCE</scope>
    <source>
        <strain evidence="3">10succ1</strain>
    </source>
</reference>
<evidence type="ECO:0000256" key="1">
    <source>
        <dbReference type="SAM" id="Phobius"/>
    </source>
</evidence>
<feature type="transmembrane region" description="Helical" evidence="1">
    <location>
        <begin position="272"/>
        <end position="291"/>
    </location>
</feature>
<feature type="transmembrane region" description="Helical" evidence="1">
    <location>
        <begin position="214"/>
        <end position="235"/>
    </location>
</feature>
<protein>
    <submittedName>
        <fullName evidence="3">EamA family transporter</fullName>
    </submittedName>
</protein>
<feature type="transmembrane region" description="Helical" evidence="1">
    <location>
        <begin position="41"/>
        <end position="58"/>
    </location>
</feature>
<dbReference type="PANTHER" id="PTHR22911:SF79">
    <property type="entry name" value="MOBA-LIKE NTP TRANSFERASE DOMAIN-CONTAINING PROTEIN"/>
    <property type="match status" value="1"/>
</dbReference>
<dbReference type="InterPro" id="IPR037185">
    <property type="entry name" value="EmrE-like"/>
</dbReference>
<dbReference type="AlphaFoldDB" id="A0A9W6GJT5"/>
<comment type="caution">
    <text evidence="3">The sequence shown here is derived from an EMBL/GenBank/DDBJ whole genome shotgun (WGS) entry which is preliminary data.</text>
</comment>
<dbReference type="GO" id="GO:0016020">
    <property type="term" value="C:membrane"/>
    <property type="evidence" value="ECO:0007669"/>
    <property type="project" value="InterPro"/>
</dbReference>
<feature type="transmembrane region" description="Helical" evidence="1">
    <location>
        <begin position="185"/>
        <end position="208"/>
    </location>
</feature>
<dbReference type="Proteomes" id="UP001144471">
    <property type="component" value="Unassembled WGS sequence"/>
</dbReference>
<keyword evidence="1" id="KW-0472">Membrane</keyword>
<keyword evidence="4" id="KW-1185">Reference proteome</keyword>
<dbReference type="InterPro" id="IPR000620">
    <property type="entry name" value="EamA_dom"/>
</dbReference>
<gene>
    <name evidence="3" type="ORF">PM10SUCC1_07890</name>
</gene>
<evidence type="ECO:0000259" key="2">
    <source>
        <dbReference type="Pfam" id="PF00892"/>
    </source>
</evidence>
<dbReference type="SUPFAM" id="SSF103481">
    <property type="entry name" value="Multidrug resistance efflux transporter EmrE"/>
    <property type="match status" value="2"/>
</dbReference>
<feature type="transmembrane region" description="Helical" evidence="1">
    <location>
        <begin position="95"/>
        <end position="115"/>
    </location>
</feature>
<dbReference type="PANTHER" id="PTHR22911">
    <property type="entry name" value="ACYL-MALONYL CONDENSING ENZYME-RELATED"/>
    <property type="match status" value="1"/>
</dbReference>
<keyword evidence="1" id="KW-1133">Transmembrane helix</keyword>
<feature type="transmembrane region" description="Helical" evidence="1">
    <location>
        <begin position="247"/>
        <end position="266"/>
    </location>
</feature>
<organism evidence="3 4">
    <name type="scientific">Propionigenium maris DSM 9537</name>
    <dbReference type="NCBI Taxonomy" id="1123000"/>
    <lineage>
        <taxon>Bacteria</taxon>
        <taxon>Fusobacteriati</taxon>
        <taxon>Fusobacteriota</taxon>
        <taxon>Fusobacteriia</taxon>
        <taxon>Fusobacteriales</taxon>
        <taxon>Fusobacteriaceae</taxon>
        <taxon>Propionigenium</taxon>
    </lineage>
</organism>
<evidence type="ECO:0000313" key="4">
    <source>
        <dbReference type="Proteomes" id="UP001144471"/>
    </source>
</evidence>
<feature type="domain" description="EamA" evidence="2">
    <location>
        <begin position="154"/>
        <end position="287"/>
    </location>
</feature>
<sequence>MRERELKGYLCVLLAALFWGLLGIMANFARSYGLGAYETSFMRLFFGMILLGGGMLIGKPQTFRVSRRGLLFCGIIGIISQGLFNIFYFTSIIELGITAGVIMLYTSPAFTLIFSRIFQGAPLTRKKLLAIGVTFTGSILTVSGGSFDMNYSLIGITAGFLAGATYGILPVFNKMISSKVEVVTVMYYSFLAGLMVVTPLADVGRIYTSLLSDYRVLVLGVALGFLPTVASHFAFLEASKRLGSFEISILANFEVVVAATTAYLIYNEPLGGVRVAGIVLVIAGTLIPRVYKKNLKRAKKA</sequence>
<dbReference type="RefSeq" id="WP_281833611.1">
    <property type="nucleotide sequence ID" value="NZ_BSDY01000003.1"/>
</dbReference>
<keyword evidence="1" id="KW-0812">Transmembrane</keyword>
<accession>A0A9W6GJT5</accession>
<dbReference type="Pfam" id="PF00892">
    <property type="entry name" value="EamA"/>
    <property type="match status" value="2"/>
</dbReference>
<name>A0A9W6GJT5_9FUSO</name>
<evidence type="ECO:0000313" key="3">
    <source>
        <dbReference type="EMBL" id="GLI55275.1"/>
    </source>
</evidence>
<proteinExistence type="predicted"/>